<reference evidence="2 3" key="1">
    <citation type="submission" date="2021-12" db="EMBL/GenBank/DDBJ databases">
        <title>Genome sequencing of bacteria with rrn-lacking chromosome and rrn-plasmid.</title>
        <authorList>
            <person name="Anda M."/>
            <person name="Iwasaki W."/>
        </authorList>
    </citation>
    <scope>NUCLEOTIDE SEQUENCE [LARGE SCALE GENOMIC DNA]</scope>
    <source>
        <strain evidence="2 3">NBRC 15940</strain>
    </source>
</reference>
<keyword evidence="3" id="KW-1185">Reference proteome</keyword>
<organism evidence="2 3">
    <name type="scientific">Persicobacter diffluens</name>
    <dbReference type="NCBI Taxonomy" id="981"/>
    <lineage>
        <taxon>Bacteria</taxon>
        <taxon>Pseudomonadati</taxon>
        <taxon>Bacteroidota</taxon>
        <taxon>Cytophagia</taxon>
        <taxon>Cytophagales</taxon>
        <taxon>Persicobacteraceae</taxon>
        <taxon>Persicobacter</taxon>
    </lineage>
</organism>
<dbReference type="RefSeq" id="WP_338239984.1">
    <property type="nucleotide sequence ID" value="NZ_BQKE01000008.1"/>
</dbReference>
<name>A0AAN5AMD0_9BACT</name>
<accession>A0AAN5AMD0</accession>
<dbReference type="AlphaFoldDB" id="A0AAN5AMD0"/>
<sequence>MSQNATLDYAQAGSAYAPPTQEHQAPKVEEYLAPDLEVMAENTQSNSSTTEQEYSSENISDLINDISFRLNMAHSNFGDACQNVKHAVHKAAEAQKEFTCMLIDIALGYLIPSAGKAFANLANNIPTNSPMYVYRGAISMLDADRNMQNLTSISKVGISAFKSKFESYLVGTETDTFINSVKIASDIAFDNVNQGINRSTPVDKLLSFYYMFAPEYTHTHIYESIISDLVSKFQNDVELINTQPLYAEISSSLSSFYKVAYIGEGSDKKLAIVEKTTNYNLAPVDRIFNTSYSQGYIFHHWISPEMEELAVQKAGGFSNIISLDSSDISIP</sequence>
<evidence type="ECO:0000256" key="1">
    <source>
        <dbReference type="SAM" id="MobiDB-lite"/>
    </source>
</evidence>
<protein>
    <submittedName>
        <fullName evidence="2">Uncharacterized protein</fullName>
    </submittedName>
</protein>
<dbReference type="Proteomes" id="UP001310022">
    <property type="component" value="Unassembled WGS sequence"/>
</dbReference>
<evidence type="ECO:0000313" key="2">
    <source>
        <dbReference type="EMBL" id="GJM64930.1"/>
    </source>
</evidence>
<gene>
    <name evidence="2" type="ORF">PEDI_54820</name>
</gene>
<feature type="region of interest" description="Disordered" evidence="1">
    <location>
        <begin position="1"/>
        <end position="24"/>
    </location>
</feature>
<proteinExistence type="predicted"/>
<evidence type="ECO:0000313" key="3">
    <source>
        <dbReference type="Proteomes" id="UP001310022"/>
    </source>
</evidence>
<comment type="caution">
    <text evidence="2">The sequence shown here is derived from an EMBL/GenBank/DDBJ whole genome shotgun (WGS) entry which is preliminary data.</text>
</comment>
<dbReference type="EMBL" id="BQKE01000008">
    <property type="protein sequence ID" value="GJM64930.1"/>
    <property type="molecule type" value="Genomic_DNA"/>
</dbReference>